<evidence type="ECO:0000313" key="1">
    <source>
        <dbReference type="EMBL" id="KAJ2754502.1"/>
    </source>
</evidence>
<organism evidence="1 2">
    <name type="scientific">Coemansia pectinata</name>
    <dbReference type="NCBI Taxonomy" id="1052879"/>
    <lineage>
        <taxon>Eukaryota</taxon>
        <taxon>Fungi</taxon>
        <taxon>Fungi incertae sedis</taxon>
        <taxon>Zoopagomycota</taxon>
        <taxon>Kickxellomycotina</taxon>
        <taxon>Kickxellomycetes</taxon>
        <taxon>Kickxellales</taxon>
        <taxon>Kickxellaceae</taxon>
        <taxon>Coemansia</taxon>
    </lineage>
</organism>
<dbReference type="EMBL" id="JANBUH010000112">
    <property type="protein sequence ID" value="KAJ2754502.1"/>
    <property type="molecule type" value="Genomic_DNA"/>
</dbReference>
<name>A0A9W8GVZ2_9FUNG</name>
<dbReference type="Gene3D" id="3.80.10.10">
    <property type="entry name" value="Ribonuclease Inhibitor"/>
    <property type="match status" value="1"/>
</dbReference>
<dbReference type="SUPFAM" id="SSF52047">
    <property type="entry name" value="RNI-like"/>
    <property type="match status" value="1"/>
</dbReference>
<comment type="caution">
    <text evidence="1">The sequence shown here is derived from an EMBL/GenBank/DDBJ whole genome shotgun (WGS) entry which is preliminary data.</text>
</comment>
<sequence>MAHINDLPADVLAQIMFKAAATPANRLSQWKAKLPLLAVCRAWTKQAICAVFDQVYIELFDACPHCDLPMAALAYNNNLTLTSNVGLLISRNCTLVARRLKIELADRATTDHLLYIVVIILKLHYVDWMYINTLTITGPRWVCKHTFDLNHIEETSSVEVGLAVQFFATNMRNLVEFNLTYPNIGFVGEHFYATLVSAYGGQLQVLRALSPNSFPISIFSRNVRVLELTLDSLETRVLPSICGETLKVLKLEKVPRNFAWHYFRYDDLFDQPIAFRQLTVLQLDFKHEEKAHTEDDVRNKIASGAYNCDQLSFPALKQLSIQNCTPDCDLLYADLPFPKLKKVDLSGSISSIRHCSRLKLTWVRDLSVVIFSAKSDDTAELYRVTNRFFTDICIGRTASLRIYADWFILDPELMRWVNLTKLDIRKVDYATVCKAIGRLPNLCELTVHNLEFSSVATYSFLTDSSLFISPDPMLAWGAKLKLIVIVAFDEDYPLPVCASGIQALILHAGALSRLEVSRLAIQHVAAFIDIYKDRYPHLANMQLWKK</sequence>
<dbReference type="InterPro" id="IPR032675">
    <property type="entry name" value="LRR_dom_sf"/>
</dbReference>
<gene>
    <name evidence="1" type="ORF">GGI19_002350</name>
</gene>
<evidence type="ECO:0000313" key="2">
    <source>
        <dbReference type="Proteomes" id="UP001140011"/>
    </source>
</evidence>
<dbReference type="Proteomes" id="UP001140011">
    <property type="component" value="Unassembled WGS sequence"/>
</dbReference>
<dbReference type="AlphaFoldDB" id="A0A9W8GVZ2"/>
<proteinExistence type="predicted"/>
<reference evidence="1" key="1">
    <citation type="submission" date="2022-07" db="EMBL/GenBank/DDBJ databases">
        <title>Phylogenomic reconstructions and comparative analyses of Kickxellomycotina fungi.</title>
        <authorList>
            <person name="Reynolds N.K."/>
            <person name="Stajich J.E."/>
            <person name="Barry K."/>
            <person name="Grigoriev I.V."/>
            <person name="Crous P."/>
            <person name="Smith M.E."/>
        </authorList>
    </citation>
    <scope>NUCLEOTIDE SEQUENCE</scope>
    <source>
        <strain evidence="1">BCRC 34297</strain>
    </source>
</reference>
<protein>
    <submittedName>
        <fullName evidence="1">Uncharacterized protein</fullName>
    </submittedName>
</protein>
<accession>A0A9W8GVZ2</accession>
<dbReference type="OrthoDB" id="5513101at2759"/>
<keyword evidence="2" id="KW-1185">Reference proteome</keyword>